<dbReference type="SUPFAM" id="SSF46689">
    <property type="entry name" value="Homeodomain-like"/>
    <property type="match status" value="1"/>
</dbReference>
<feature type="domain" description="TERF2-interacting telomeric protein 1 Myb" evidence="2">
    <location>
        <begin position="17"/>
        <end position="71"/>
    </location>
</feature>
<dbReference type="AlphaFoldDB" id="A0A5S6QU95"/>
<sequence>MDVPNKRVIRRRQLYNFSEDMALINFVVKEYQSRKKGEFFPCGNYLWRKAKRQRVTEHSFQSMRGRFIRVICRNVDKYIRQLKPEDAADLRELCSIYVAIDPDHQYSCSVVEDEDSSFERRLNEPVVSSRSCVPTSSFERRLNEPVVSSRSCVPTSSFERRLNEPVMSSRSCVPTSSFERRLNEPVMSSRSCVATLALTEEEEDVKPCVKGLSENATEPGVSNQHGNEEYKAPNATYETYESYLSSCAPAAESIQRFNGVRHALQHALNKDYRSIKTWMENCLTARRWSC</sequence>
<dbReference type="Proteomes" id="UP000046395">
    <property type="component" value="Unassembled WGS sequence"/>
</dbReference>
<dbReference type="Pfam" id="PF08914">
    <property type="entry name" value="Myb_Rap1"/>
    <property type="match status" value="1"/>
</dbReference>
<dbReference type="InterPro" id="IPR009057">
    <property type="entry name" value="Homeodomain-like_sf"/>
</dbReference>
<reference evidence="4" key="1">
    <citation type="submission" date="2019-12" db="UniProtKB">
        <authorList>
            <consortium name="WormBaseParasite"/>
        </authorList>
    </citation>
    <scope>IDENTIFICATION</scope>
</reference>
<dbReference type="InterPro" id="IPR015010">
    <property type="entry name" value="TERF2IP_Myb"/>
</dbReference>
<evidence type="ECO:0000256" key="1">
    <source>
        <dbReference type="ARBA" id="ARBA00004123"/>
    </source>
</evidence>
<protein>
    <submittedName>
        <fullName evidence="4">Myb_DNA-bind_2 domain-containing protein</fullName>
    </submittedName>
</protein>
<evidence type="ECO:0000313" key="3">
    <source>
        <dbReference type="Proteomes" id="UP000046395"/>
    </source>
</evidence>
<organism evidence="3 4">
    <name type="scientific">Trichuris muris</name>
    <name type="common">Mouse whipworm</name>
    <dbReference type="NCBI Taxonomy" id="70415"/>
    <lineage>
        <taxon>Eukaryota</taxon>
        <taxon>Metazoa</taxon>
        <taxon>Ecdysozoa</taxon>
        <taxon>Nematoda</taxon>
        <taxon>Enoplea</taxon>
        <taxon>Dorylaimia</taxon>
        <taxon>Trichinellida</taxon>
        <taxon>Trichuridae</taxon>
        <taxon>Trichuris</taxon>
    </lineage>
</organism>
<accession>A0A5S6QU95</accession>
<dbReference type="Gene3D" id="1.10.10.60">
    <property type="entry name" value="Homeodomain-like"/>
    <property type="match status" value="1"/>
</dbReference>
<evidence type="ECO:0000313" key="4">
    <source>
        <dbReference type="WBParaSite" id="TMUE_3000010795.1"/>
    </source>
</evidence>
<dbReference type="WBParaSite" id="TMUE_3000010795.1">
    <property type="protein sequence ID" value="TMUE_3000010795.1"/>
    <property type="gene ID" value="WBGene00286577"/>
</dbReference>
<proteinExistence type="predicted"/>
<comment type="subcellular location">
    <subcellularLocation>
        <location evidence="1">Nucleus</location>
    </subcellularLocation>
</comment>
<evidence type="ECO:0000259" key="2">
    <source>
        <dbReference type="Pfam" id="PF08914"/>
    </source>
</evidence>
<name>A0A5S6QU95_TRIMR</name>
<dbReference type="GO" id="GO:0005634">
    <property type="term" value="C:nucleus"/>
    <property type="evidence" value="ECO:0007669"/>
    <property type="project" value="UniProtKB-SubCell"/>
</dbReference>
<keyword evidence="3" id="KW-1185">Reference proteome</keyword>